<organism evidence="1 2">
    <name type="scientific">Pisolithus microcarpus 441</name>
    <dbReference type="NCBI Taxonomy" id="765257"/>
    <lineage>
        <taxon>Eukaryota</taxon>
        <taxon>Fungi</taxon>
        <taxon>Dikarya</taxon>
        <taxon>Basidiomycota</taxon>
        <taxon>Agaricomycotina</taxon>
        <taxon>Agaricomycetes</taxon>
        <taxon>Agaricomycetidae</taxon>
        <taxon>Boletales</taxon>
        <taxon>Sclerodermatineae</taxon>
        <taxon>Pisolithaceae</taxon>
        <taxon>Pisolithus</taxon>
    </lineage>
</organism>
<gene>
    <name evidence="1" type="ORF">PISMIDRAFT_483646</name>
</gene>
<name>A0A0C9ZJM8_9AGAM</name>
<keyword evidence="2" id="KW-1185">Reference proteome</keyword>
<protein>
    <submittedName>
        <fullName evidence="1">Uncharacterized protein</fullName>
    </submittedName>
</protein>
<evidence type="ECO:0000313" key="2">
    <source>
        <dbReference type="Proteomes" id="UP000054018"/>
    </source>
</evidence>
<accession>A0A0C9ZJM8</accession>
<dbReference type="AlphaFoldDB" id="A0A0C9ZJM8"/>
<sequence>MWGGGARTTRRNSPCVRRNLSCESGIFNEPSFLRLGMGTVVSSCFLTVTSGAS</sequence>
<reference evidence="2" key="2">
    <citation type="submission" date="2015-01" db="EMBL/GenBank/DDBJ databases">
        <title>Evolutionary Origins and Diversification of the Mycorrhizal Mutualists.</title>
        <authorList>
            <consortium name="DOE Joint Genome Institute"/>
            <consortium name="Mycorrhizal Genomics Consortium"/>
            <person name="Kohler A."/>
            <person name="Kuo A."/>
            <person name="Nagy L.G."/>
            <person name="Floudas D."/>
            <person name="Copeland A."/>
            <person name="Barry K.W."/>
            <person name="Cichocki N."/>
            <person name="Veneault-Fourrey C."/>
            <person name="LaButti K."/>
            <person name="Lindquist E.A."/>
            <person name="Lipzen A."/>
            <person name="Lundell T."/>
            <person name="Morin E."/>
            <person name="Murat C."/>
            <person name="Riley R."/>
            <person name="Ohm R."/>
            <person name="Sun H."/>
            <person name="Tunlid A."/>
            <person name="Henrissat B."/>
            <person name="Grigoriev I.V."/>
            <person name="Hibbett D.S."/>
            <person name="Martin F."/>
        </authorList>
    </citation>
    <scope>NUCLEOTIDE SEQUENCE [LARGE SCALE GENOMIC DNA]</scope>
    <source>
        <strain evidence="2">441</strain>
    </source>
</reference>
<evidence type="ECO:0000313" key="1">
    <source>
        <dbReference type="EMBL" id="KIK29481.1"/>
    </source>
</evidence>
<dbReference type="EMBL" id="KN833689">
    <property type="protein sequence ID" value="KIK29481.1"/>
    <property type="molecule type" value="Genomic_DNA"/>
</dbReference>
<proteinExistence type="predicted"/>
<dbReference type="Proteomes" id="UP000054018">
    <property type="component" value="Unassembled WGS sequence"/>
</dbReference>
<dbReference type="HOGENOM" id="CLU_3069612_0_0_1"/>
<reference evidence="1 2" key="1">
    <citation type="submission" date="2014-04" db="EMBL/GenBank/DDBJ databases">
        <authorList>
            <consortium name="DOE Joint Genome Institute"/>
            <person name="Kuo A."/>
            <person name="Kohler A."/>
            <person name="Costa M.D."/>
            <person name="Nagy L.G."/>
            <person name="Floudas D."/>
            <person name="Copeland A."/>
            <person name="Barry K.W."/>
            <person name="Cichocki N."/>
            <person name="Veneault-Fourrey C."/>
            <person name="LaButti K."/>
            <person name="Lindquist E.A."/>
            <person name="Lipzen A."/>
            <person name="Lundell T."/>
            <person name="Morin E."/>
            <person name="Murat C."/>
            <person name="Sun H."/>
            <person name="Tunlid A."/>
            <person name="Henrissat B."/>
            <person name="Grigoriev I.V."/>
            <person name="Hibbett D.S."/>
            <person name="Martin F."/>
            <person name="Nordberg H.P."/>
            <person name="Cantor M.N."/>
            <person name="Hua S.X."/>
        </authorList>
    </citation>
    <scope>NUCLEOTIDE SEQUENCE [LARGE SCALE GENOMIC DNA]</scope>
    <source>
        <strain evidence="1 2">441</strain>
    </source>
</reference>